<keyword evidence="1" id="KW-0812">Transmembrane</keyword>
<gene>
    <name evidence="2" type="ORF">SAMN02745176_02207</name>
</gene>
<proteinExistence type="predicted"/>
<evidence type="ECO:0000313" key="2">
    <source>
        <dbReference type="EMBL" id="SHJ04544.1"/>
    </source>
</evidence>
<sequence>MGYSYRKFAGIMCILLAVIILVRMMPLWAWYIIVIFFIASICYLVYISIFK</sequence>
<dbReference type="EMBL" id="FQZS01000014">
    <property type="protein sequence ID" value="SHJ04544.1"/>
    <property type="molecule type" value="Genomic_DNA"/>
</dbReference>
<evidence type="ECO:0000313" key="3">
    <source>
        <dbReference type="Proteomes" id="UP000184442"/>
    </source>
</evidence>
<feature type="transmembrane region" description="Helical" evidence="1">
    <location>
        <begin position="30"/>
        <end position="50"/>
    </location>
</feature>
<dbReference type="STRING" id="1122184.SAMN02745176_02207"/>
<evidence type="ECO:0000256" key="1">
    <source>
        <dbReference type="SAM" id="Phobius"/>
    </source>
</evidence>
<keyword evidence="1" id="KW-0472">Membrane</keyword>
<dbReference type="AlphaFoldDB" id="A0A1M6G3P6"/>
<keyword evidence="1" id="KW-1133">Transmembrane helix</keyword>
<name>A0A1M6G3P6_9FIRM</name>
<organism evidence="2 3">
    <name type="scientific">Lutispora thermophila DSM 19022</name>
    <dbReference type="NCBI Taxonomy" id="1122184"/>
    <lineage>
        <taxon>Bacteria</taxon>
        <taxon>Bacillati</taxon>
        <taxon>Bacillota</taxon>
        <taxon>Clostridia</taxon>
        <taxon>Lutisporales</taxon>
        <taxon>Lutisporaceae</taxon>
        <taxon>Lutispora</taxon>
    </lineage>
</organism>
<accession>A0A1M6G3P6</accession>
<dbReference type="Proteomes" id="UP000184442">
    <property type="component" value="Unassembled WGS sequence"/>
</dbReference>
<feature type="transmembrane region" description="Helical" evidence="1">
    <location>
        <begin position="7"/>
        <end position="24"/>
    </location>
</feature>
<keyword evidence="3" id="KW-1185">Reference proteome</keyword>
<protein>
    <submittedName>
        <fullName evidence="2">Uncharacterized protein</fullName>
    </submittedName>
</protein>
<reference evidence="2 3" key="1">
    <citation type="submission" date="2016-11" db="EMBL/GenBank/DDBJ databases">
        <authorList>
            <person name="Jaros S."/>
            <person name="Januszkiewicz K."/>
            <person name="Wedrychowicz H."/>
        </authorList>
    </citation>
    <scope>NUCLEOTIDE SEQUENCE [LARGE SCALE GENOMIC DNA]</scope>
    <source>
        <strain evidence="2 3">DSM 19022</strain>
    </source>
</reference>